<organism evidence="1 2">
    <name type="scientific">Elysia marginata</name>
    <dbReference type="NCBI Taxonomy" id="1093978"/>
    <lineage>
        <taxon>Eukaryota</taxon>
        <taxon>Metazoa</taxon>
        <taxon>Spiralia</taxon>
        <taxon>Lophotrochozoa</taxon>
        <taxon>Mollusca</taxon>
        <taxon>Gastropoda</taxon>
        <taxon>Heterobranchia</taxon>
        <taxon>Euthyneura</taxon>
        <taxon>Panpulmonata</taxon>
        <taxon>Sacoglossa</taxon>
        <taxon>Placobranchoidea</taxon>
        <taxon>Plakobranchidae</taxon>
        <taxon>Elysia</taxon>
    </lineage>
</organism>
<name>A0AAV4HC02_9GAST</name>
<evidence type="ECO:0000313" key="1">
    <source>
        <dbReference type="EMBL" id="GFR95064.1"/>
    </source>
</evidence>
<evidence type="ECO:0000313" key="2">
    <source>
        <dbReference type="Proteomes" id="UP000762676"/>
    </source>
</evidence>
<keyword evidence="2" id="KW-1185">Reference proteome</keyword>
<dbReference type="AlphaFoldDB" id="A0AAV4HC02"/>
<proteinExistence type="predicted"/>
<sequence>MPTEPSKLINCEMSTFMCMANKPSVLTACAPGCLGIPGSDIGNKYSSGYMRTDGCGRKSPVAPDEIFHLCRYDIGSGSSFFQEDASQIS</sequence>
<accession>A0AAV4HC02</accession>
<reference evidence="1 2" key="1">
    <citation type="journal article" date="2021" name="Elife">
        <title>Chloroplast acquisition without the gene transfer in kleptoplastic sea slugs, Plakobranchus ocellatus.</title>
        <authorList>
            <person name="Maeda T."/>
            <person name="Takahashi S."/>
            <person name="Yoshida T."/>
            <person name="Shimamura S."/>
            <person name="Takaki Y."/>
            <person name="Nagai Y."/>
            <person name="Toyoda A."/>
            <person name="Suzuki Y."/>
            <person name="Arimoto A."/>
            <person name="Ishii H."/>
            <person name="Satoh N."/>
            <person name="Nishiyama T."/>
            <person name="Hasebe M."/>
            <person name="Maruyama T."/>
            <person name="Minagawa J."/>
            <person name="Obokata J."/>
            <person name="Shigenobu S."/>
        </authorList>
    </citation>
    <scope>NUCLEOTIDE SEQUENCE [LARGE SCALE GENOMIC DNA]</scope>
</reference>
<gene>
    <name evidence="1" type="ORF">ElyMa_000934600</name>
</gene>
<dbReference type="EMBL" id="BMAT01001900">
    <property type="protein sequence ID" value="GFR95064.1"/>
    <property type="molecule type" value="Genomic_DNA"/>
</dbReference>
<comment type="caution">
    <text evidence="1">The sequence shown here is derived from an EMBL/GenBank/DDBJ whole genome shotgun (WGS) entry which is preliminary data.</text>
</comment>
<dbReference type="Proteomes" id="UP000762676">
    <property type="component" value="Unassembled WGS sequence"/>
</dbReference>
<protein>
    <submittedName>
        <fullName evidence="1">Uncharacterized protein</fullName>
    </submittedName>
</protein>